<accession>A0A5C3Q0L7</accession>
<evidence type="ECO:0000256" key="1">
    <source>
        <dbReference type="SAM" id="MobiDB-lite"/>
    </source>
</evidence>
<gene>
    <name evidence="3" type="ORF">BDV98DRAFT_608904</name>
</gene>
<feature type="transmembrane region" description="Helical" evidence="2">
    <location>
        <begin position="534"/>
        <end position="552"/>
    </location>
</feature>
<dbReference type="OrthoDB" id="2548253at2759"/>
<keyword evidence="2" id="KW-1133">Transmembrane helix</keyword>
<protein>
    <recommendedName>
        <fullName evidence="5">Cleft lip and palate transmembrane protein 1-domain-containing protein</fullName>
    </recommendedName>
</protein>
<sequence>MNPINTGLPLSTKLEPPNLSTDPSSTSNRRELRVTVNLGRCCIWTSFTILTLFFCAFAGLLAYPSLQKGHHYQGYLADAESSGDKGVDHLVKPLINHSTKFDIAATVFIRDEQEKAQRHENQRFEETPLFSDVVFHGRQYGDEEQTAVVNLSIPLSVLQQQTLSNYDIRASFVLIPTAPSPLERIKKHTSWATQWATDHKASPRRSWPFPLSEQHNSDDDSPSQLDLAVDRMSVTLPLLHFYGISGSCEGKSSSRSRSSDEVTQWNLDQRKGRLLSTEDYEALDAHPYFTTKTHLRVIEDTEHYRKDKFIKAQSLLRHQCKPSANSDTSAEYQYCDRPFKPTGVFETLFELDAVDSTGNSSEWAYGPFLTTVQSAAGPKDLVPLPVQRGSCRPDLGEKLPDNASPKSIDVQWKISFLPVSPHNQVGVEMLYDLLGGLGPFNHTHGDWTQARKQDQVDLFNGLTGHSHAEDKHVRLRLALVVIRVLIWFTELFVFLDYWYTRRSAYGISASATLCVAADVTAQIVTLNWDGALDYVFAILTVACAGLILSKVIRLQASKRSGKLLLSLTSLQSTHRERFSQRQDLNWKVHAMIYAALVFLYHIFRPDIIIFAPSAFTKPANEIPITTSVLYGWVAVLVAPAHIYSMVSQGILNQRLRVFAGQHKLDLLLNAALFFLSYAEYMEGALGETHGKGDKVTLEGILTSVLMLVRLYQMWVLPSVDQNADDEENE</sequence>
<feature type="transmembrane region" description="Helical" evidence="2">
    <location>
        <begin position="477"/>
        <end position="499"/>
    </location>
</feature>
<organism evidence="3 4">
    <name type="scientific">Pterulicium gracile</name>
    <dbReference type="NCBI Taxonomy" id="1884261"/>
    <lineage>
        <taxon>Eukaryota</taxon>
        <taxon>Fungi</taxon>
        <taxon>Dikarya</taxon>
        <taxon>Basidiomycota</taxon>
        <taxon>Agaricomycotina</taxon>
        <taxon>Agaricomycetes</taxon>
        <taxon>Agaricomycetidae</taxon>
        <taxon>Agaricales</taxon>
        <taxon>Pleurotineae</taxon>
        <taxon>Pterulaceae</taxon>
        <taxon>Pterulicium</taxon>
    </lineage>
</organism>
<name>A0A5C3Q0L7_9AGAR</name>
<feature type="transmembrane region" description="Helical" evidence="2">
    <location>
        <begin position="584"/>
        <end position="603"/>
    </location>
</feature>
<feature type="region of interest" description="Disordered" evidence="1">
    <location>
        <begin position="1"/>
        <end position="27"/>
    </location>
</feature>
<keyword evidence="2" id="KW-0812">Transmembrane</keyword>
<evidence type="ECO:0000313" key="3">
    <source>
        <dbReference type="EMBL" id="TFK95512.1"/>
    </source>
</evidence>
<keyword evidence="2" id="KW-0472">Membrane</keyword>
<evidence type="ECO:0000313" key="4">
    <source>
        <dbReference type="Proteomes" id="UP000305067"/>
    </source>
</evidence>
<keyword evidence="4" id="KW-1185">Reference proteome</keyword>
<proteinExistence type="predicted"/>
<feature type="transmembrane region" description="Helical" evidence="2">
    <location>
        <begin position="623"/>
        <end position="646"/>
    </location>
</feature>
<feature type="transmembrane region" description="Helical" evidence="2">
    <location>
        <begin position="43"/>
        <end position="63"/>
    </location>
</feature>
<evidence type="ECO:0000256" key="2">
    <source>
        <dbReference type="SAM" id="Phobius"/>
    </source>
</evidence>
<evidence type="ECO:0008006" key="5">
    <source>
        <dbReference type="Google" id="ProtNLM"/>
    </source>
</evidence>
<dbReference type="EMBL" id="ML178882">
    <property type="protein sequence ID" value="TFK95512.1"/>
    <property type="molecule type" value="Genomic_DNA"/>
</dbReference>
<dbReference type="Proteomes" id="UP000305067">
    <property type="component" value="Unassembled WGS sequence"/>
</dbReference>
<reference evidence="3 4" key="1">
    <citation type="journal article" date="2019" name="Nat. Ecol. Evol.">
        <title>Megaphylogeny resolves global patterns of mushroom evolution.</title>
        <authorList>
            <person name="Varga T."/>
            <person name="Krizsan K."/>
            <person name="Foldi C."/>
            <person name="Dima B."/>
            <person name="Sanchez-Garcia M."/>
            <person name="Sanchez-Ramirez S."/>
            <person name="Szollosi G.J."/>
            <person name="Szarkandi J.G."/>
            <person name="Papp V."/>
            <person name="Albert L."/>
            <person name="Andreopoulos W."/>
            <person name="Angelini C."/>
            <person name="Antonin V."/>
            <person name="Barry K.W."/>
            <person name="Bougher N.L."/>
            <person name="Buchanan P."/>
            <person name="Buyck B."/>
            <person name="Bense V."/>
            <person name="Catcheside P."/>
            <person name="Chovatia M."/>
            <person name="Cooper J."/>
            <person name="Damon W."/>
            <person name="Desjardin D."/>
            <person name="Finy P."/>
            <person name="Geml J."/>
            <person name="Haridas S."/>
            <person name="Hughes K."/>
            <person name="Justo A."/>
            <person name="Karasinski D."/>
            <person name="Kautmanova I."/>
            <person name="Kiss B."/>
            <person name="Kocsube S."/>
            <person name="Kotiranta H."/>
            <person name="LaButti K.M."/>
            <person name="Lechner B.E."/>
            <person name="Liimatainen K."/>
            <person name="Lipzen A."/>
            <person name="Lukacs Z."/>
            <person name="Mihaltcheva S."/>
            <person name="Morgado L.N."/>
            <person name="Niskanen T."/>
            <person name="Noordeloos M.E."/>
            <person name="Ohm R.A."/>
            <person name="Ortiz-Santana B."/>
            <person name="Ovrebo C."/>
            <person name="Racz N."/>
            <person name="Riley R."/>
            <person name="Savchenko A."/>
            <person name="Shiryaev A."/>
            <person name="Soop K."/>
            <person name="Spirin V."/>
            <person name="Szebenyi C."/>
            <person name="Tomsovsky M."/>
            <person name="Tulloss R.E."/>
            <person name="Uehling J."/>
            <person name="Grigoriev I.V."/>
            <person name="Vagvolgyi C."/>
            <person name="Papp T."/>
            <person name="Martin F.M."/>
            <person name="Miettinen O."/>
            <person name="Hibbett D.S."/>
            <person name="Nagy L.G."/>
        </authorList>
    </citation>
    <scope>NUCLEOTIDE SEQUENCE [LARGE SCALE GENOMIC DNA]</scope>
    <source>
        <strain evidence="3 4">CBS 309.79</strain>
    </source>
</reference>
<feature type="region of interest" description="Disordered" evidence="1">
    <location>
        <begin position="201"/>
        <end position="223"/>
    </location>
</feature>
<feature type="compositionally biased region" description="Polar residues" evidence="1">
    <location>
        <begin position="18"/>
        <end position="27"/>
    </location>
</feature>
<dbReference type="AlphaFoldDB" id="A0A5C3Q0L7"/>